<dbReference type="OrthoDB" id="5286775at2759"/>
<reference evidence="3" key="1">
    <citation type="journal article" date="2020" name="Stud. Mycol.">
        <title>101 Dothideomycetes genomes: a test case for predicting lifestyles and emergence of pathogens.</title>
        <authorList>
            <person name="Haridas S."/>
            <person name="Albert R."/>
            <person name="Binder M."/>
            <person name="Bloem J."/>
            <person name="Labutti K."/>
            <person name="Salamov A."/>
            <person name="Andreopoulos B."/>
            <person name="Baker S."/>
            <person name="Barry K."/>
            <person name="Bills G."/>
            <person name="Bluhm B."/>
            <person name="Cannon C."/>
            <person name="Castanera R."/>
            <person name="Culley D."/>
            <person name="Daum C."/>
            <person name="Ezra D."/>
            <person name="Gonzalez J."/>
            <person name="Henrissat B."/>
            <person name="Kuo A."/>
            <person name="Liang C."/>
            <person name="Lipzen A."/>
            <person name="Lutzoni F."/>
            <person name="Magnuson J."/>
            <person name="Mondo S."/>
            <person name="Nolan M."/>
            <person name="Ohm R."/>
            <person name="Pangilinan J."/>
            <person name="Park H.-J."/>
            <person name="Ramirez L."/>
            <person name="Alfaro M."/>
            <person name="Sun H."/>
            <person name="Tritt A."/>
            <person name="Yoshinaga Y."/>
            <person name="Zwiers L.-H."/>
            <person name="Turgeon B."/>
            <person name="Goodwin S."/>
            <person name="Spatafora J."/>
            <person name="Crous P."/>
            <person name="Grigoriev I."/>
        </authorList>
    </citation>
    <scope>NUCLEOTIDE SEQUENCE</scope>
    <source>
        <strain evidence="3">CBS 379.55</strain>
    </source>
</reference>
<proteinExistence type="predicted"/>
<feature type="region of interest" description="Disordered" evidence="2">
    <location>
        <begin position="17"/>
        <end position="55"/>
    </location>
</feature>
<organism evidence="3 4">
    <name type="scientific">Westerdykella ornata</name>
    <dbReference type="NCBI Taxonomy" id="318751"/>
    <lineage>
        <taxon>Eukaryota</taxon>
        <taxon>Fungi</taxon>
        <taxon>Dikarya</taxon>
        <taxon>Ascomycota</taxon>
        <taxon>Pezizomycotina</taxon>
        <taxon>Dothideomycetes</taxon>
        <taxon>Pleosporomycetidae</taxon>
        <taxon>Pleosporales</taxon>
        <taxon>Sporormiaceae</taxon>
        <taxon>Westerdykella</taxon>
    </lineage>
</organism>
<keyword evidence="4" id="KW-1185">Reference proteome</keyword>
<keyword evidence="1" id="KW-0175">Coiled coil</keyword>
<dbReference type="Proteomes" id="UP000800097">
    <property type="component" value="Unassembled WGS sequence"/>
</dbReference>
<accession>A0A6A6JKY1</accession>
<gene>
    <name evidence="3" type="ORF">EI97DRAFT_433958</name>
</gene>
<protein>
    <submittedName>
        <fullName evidence="3">Uncharacterized protein</fullName>
    </submittedName>
</protein>
<dbReference type="EMBL" id="ML986496">
    <property type="protein sequence ID" value="KAF2275549.1"/>
    <property type="molecule type" value="Genomic_DNA"/>
</dbReference>
<evidence type="ECO:0000313" key="4">
    <source>
        <dbReference type="Proteomes" id="UP000800097"/>
    </source>
</evidence>
<sequence>MAFIRDISDRFWSYVSPRKTQQKRDKEFKAKVPPLPRHTRQMPEITLDEPSSAKEMTPDTLFQRWKIATPSPRELRNYHSPDMISPSPPSSLERAYTDFEGDTLIDNIAQTLNSDPAEEWDANEETYVLDEADYVEQRKQQDAELERQRRERQGQELRNAGWTEDAIFLFQKLGMRGFEPLLPATWFADFPMLPADLFTRNIDKAFVKPSSPDVEYHAFRALDELFGLGGRVRDAVLQKAPIRTAEKQIRAAVLKYNKWALRDGKIDKVWRDSSLFEIISVPKHISASVAEAKMLRKLNKRAELWREGFEERRIQRSSLKNGKEAQKLDDEPELPTLYGVVACHTVMAFVSYDSQATVPLLRTVAMFDLGQEGYDVWNSLAIAIFVIHCRNRLLELRDSLPQPEQPSTPSDPDA</sequence>
<dbReference type="RefSeq" id="XP_033653088.1">
    <property type="nucleotide sequence ID" value="XM_033798501.1"/>
</dbReference>
<dbReference type="AlphaFoldDB" id="A0A6A6JKY1"/>
<evidence type="ECO:0000256" key="2">
    <source>
        <dbReference type="SAM" id="MobiDB-lite"/>
    </source>
</evidence>
<evidence type="ECO:0000256" key="1">
    <source>
        <dbReference type="SAM" id="Coils"/>
    </source>
</evidence>
<evidence type="ECO:0000313" key="3">
    <source>
        <dbReference type="EMBL" id="KAF2275549.1"/>
    </source>
</evidence>
<name>A0A6A6JKY1_WESOR</name>
<dbReference type="GeneID" id="54551676"/>
<feature type="coiled-coil region" evidence="1">
    <location>
        <begin position="131"/>
        <end position="158"/>
    </location>
</feature>